<dbReference type="OrthoDB" id="9127546at2"/>
<dbReference type="PANTHER" id="PTHR48111:SF4">
    <property type="entry name" value="DNA-BINDING DUAL TRANSCRIPTIONAL REGULATOR OMPR"/>
    <property type="match status" value="1"/>
</dbReference>
<name>A0A0J1CUD2_9BURK</name>
<dbReference type="SMART" id="SM00862">
    <property type="entry name" value="Trans_reg_C"/>
    <property type="match status" value="1"/>
</dbReference>
<dbReference type="EMBL" id="AEJF01000131">
    <property type="protein sequence ID" value="KLU24212.1"/>
    <property type="molecule type" value="Genomic_DNA"/>
</dbReference>
<dbReference type="GO" id="GO:0000156">
    <property type="term" value="F:phosphorelay response regulator activity"/>
    <property type="evidence" value="ECO:0007669"/>
    <property type="project" value="TreeGrafter"/>
</dbReference>
<dbReference type="GO" id="GO:0005829">
    <property type="term" value="C:cytosol"/>
    <property type="evidence" value="ECO:0007669"/>
    <property type="project" value="TreeGrafter"/>
</dbReference>
<accession>A0A0J1CUD2</accession>
<reference evidence="10 11" key="1">
    <citation type="journal article" date="2015" name="Genome Announc.">
        <title>Draft Genome Sequence of Burkholderia sp. Strain PML1(12), an Ectomycorrhizosphere-Inhabiting Bacterium with Effective Mineral-Weathering Ability.</title>
        <authorList>
            <person name="Uroz S."/>
            <person name="Oger P."/>
        </authorList>
    </citation>
    <scope>NUCLEOTIDE SEQUENCE [LARGE SCALE GENOMIC DNA]</scope>
    <source>
        <strain evidence="11">PML1(12)</strain>
    </source>
</reference>
<evidence type="ECO:0000256" key="1">
    <source>
        <dbReference type="ARBA" id="ARBA00022553"/>
    </source>
</evidence>
<dbReference type="Gene3D" id="3.40.50.2300">
    <property type="match status" value="1"/>
</dbReference>
<dbReference type="InterPro" id="IPR036388">
    <property type="entry name" value="WH-like_DNA-bd_sf"/>
</dbReference>
<dbReference type="Pfam" id="PF00072">
    <property type="entry name" value="Response_reg"/>
    <property type="match status" value="1"/>
</dbReference>
<dbReference type="Proteomes" id="UP000035963">
    <property type="component" value="Unassembled WGS sequence"/>
</dbReference>
<protein>
    <submittedName>
        <fullName evidence="10">Osmolarity response regulator</fullName>
    </submittedName>
</protein>
<evidence type="ECO:0000256" key="2">
    <source>
        <dbReference type="ARBA" id="ARBA00023012"/>
    </source>
</evidence>
<dbReference type="SUPFAM" id="SSF52172">
    <property type="entry name" value="CheY-like"/>
    <property type="match status" value="1"/>
</dbReference>
<keyword evidence="3" id="KW-0805">Transcription regulation</keyword>
<proteinExistence type="predicted"/>
<gene>
    <name evidence="10" type="primary">ompR</name>
    <name evidence="10" type="ORF">EOS_21125</name>
</gene>
<evidence type="ECO:0000256" key="7">
    <source>
        <dbReference type="PROSITE-ProRule" id="PRU01091"/>
    </source>
</evidence>
<dbReference type="SUPFAM" id="SSF46894">
    <property type="entry name" value="C-terminal effector domain of the bipartite response regulators"/>
    <property type="match status" value="1"/>
</dbReference>
<evidence type="ECO:0000259" key="9">
    <source>
        <dbReference type="PROSITE" id="PS51755"/>
    </source>
</evidence>
<dbReference type="PANTHER" id="PTHR48111">
    <property type="entry name" value="REGULATOR OF RPOS"/>
    <property type="match status" value="1"/>
</dbReference>
<evidence type="ECO:0000256" key="6">
    <source>
        <dbReference type="PROSITE-ProRule" id="PRU00169"/>
    </source>
</evidence>
<keyword evidence="1 6" id="KW-0597">Phosphoprotein</keyword>
<feature type="DNA-binding region" description="OmpR/PhoB-type" evidence="7">
    <location>
        <begin position="137"/>
        <end position="236"/>
    </location>
</feature>
<dbReference type="InterPro" id="IPR001789">
    <property type="entry name" value="Sig_transdc_resp-reg_receiver"/>
</dbReference>
<evidence type="ECO:0000259" key="8">
    <source>
        <dbReference type="PROSITE" id="PS50110"/>
    </source>
</evidence>
<keyword evidence="5" id="KW-0804">Transcription</keyword>
<dbReference type="CDD" id="cd00383">
    <property type="entry name" value="trans_reg_C"/>
    <property type="match status" value="1"/>
</dbReference>
<feature type="domain" description="OmpR/PhoB-type" evidence="9">
    <location>
        <begin position="137"/>
        <end position="236"/>
    </location>
</feature>
<dbReference type="CDD" id="cd17574">
    <property type="entry name" value="REC_OmpR"/>
    <property type="match status" value="1"/>
</dbReference>
<dbReference type="Gene3D" id="1.10.10.10">
    <property type="entry name" value="Winged helix-like DNA-binding domain superfamily/Winged helix DNA-binding domain"/>
    <property type="match status" value="1"/>
</dbReference>
<dbReference type="InterPro" id="IPR016032">
    <property type="entry name" value="Sig_transdc_resp-reg_C-effctor"/>
</dbReference>
<dbReference type="RefSeq" id="WP_047848645.1">
    <property type="nucleotide sequence ID" value="NZ_AEJF01000131.1"/>
</dbReference>
<dbReference type="Gene3D" id="6.10.250.690">
    <property type="match status" value="1"/>
</dbReference>
<dbReference type="SMART" id="SM00448">
    <property type="entry name" value="REC"/>
    <property type="match status" value="1"/>
</dbReference>
<dbReference type="PROSITE" id="PS50110">
    <property type="entry name" value="RESPONSE_REGULATORY"/>
    <property type="match status" value="1"/>
</dbReference>
<sequence length="246" mass="27840">MSNSETRILLVDDDAALRDLLQAFFDERGLAVTFRQDAHELNQVVMRERPSIIVLDLMMPGIDGLTALSRLRADGDNTPVIMLTARADDIDRVIGLEMGADDYLGKPFMPRELLARIHAVLRRQGAGRSPSPTTHRSEPVRFGRFELDNDSRTLTRDGEPQRLTNSELRLLNVLVRHPMETLSRARLLTLWYGTHADVTERGLDVPIWRLRQLIEEDPSQPRIIQTMRGIGYMFVPPRAPGDAPDA</sequence>
<dbReference type="GO" id="GO:0032993">
    <property type="term" value="C:protein-DNA complex"/>
    <property type="evidence" value="ECO:0007669"/>
    <property type="project" value="TreeGrafter"/>
</dbReference>
<feature type="modified residue" description="4-aspartylphosphate" evidence="6">
    <location>
        <position position="56"/>
    </location>
</feature>
<organism evidence="10 11">
    <name type="scientific">Caballeronia mineralivorans PML1(12)</name>
    <dbReference type="NCBI Taxonomy" id="908627"/>
    <lineage>
        <taxon>Bacteria</taxon>
        <taxon>Pseudomonadati</taxon>
        <taxon>Pseudomonadota</taxon>
        <taxon>Betaproteobacteria</taxon>
        <taxon>Burkholderiales</taxon>
        <taxon>Burkholderiaceae</taxon>
        <taxon>Caballeronia</taxon>
    </lineage>
</organism>
<dbReference type="GO" id="GO:0000976">
    <property type="term" value="F:transcription cis-regulatory region binding"/>
    <property type="evidence" value="ECO:0007669"/>
    <property type="project" value="TreeGrafter"/>
</dbReference>
<evidence type="ECO:0000256" key="3">
    <source>
        <dbReference type="ARBA" id="ARBA00023015"/>
    </source>
</evidence>
<dbReference type="PATRIC" id="fig|908627.4.peg.4728"/>
<dbReference type="InterPro" id="IPR001867">
    <property type="entry name" value="OmpR/PhoB-type_DNA-bd"/>
</dbReference>
<dbReference type="InterPro" id="IPR039420">
    <property type="entry name" value="WalR-like"/>
</dbReference>
<dbReference type="Pfam" id="PF00486">
    <property type="entry name" value="Trans_reg_C"/>
    <property type="match status" value="1"/>
</dbReference>
<comment type="caution">
    <text evidence="10">The sequence shown here is derived from an EMBL/GenBank/DDBJ whole genome shotgun (WGS) entry which is preliminary data.</text>
</comment>
<dbReference type="GO" id="GO:0006355">
    <property type="term" value="P:regulation of DNA-templated transcription"/>
    <property type="evidence" value="ECO:0007669"/>
    <property type="project" value="InterPro"/>
</dbReference>
<evidence type="ECO:0000256" key="4">
    <source>
        <dbReference type="ARBA" id="ARBA00023125"/>
    </source>
</evidence>
<keyword evidence="2" id="KW-0902">Two-component regulatory system</keyword>
<evidence type="ECO:0000313" key="11">
    <source>
        <dbReference type="Proteomes" id="UP000035963"/>
    </source>
</evidence>
<dbReference type="InterPro" id="IPR011006">
    <property type="entry name" value="CheY-like_superfamily"/>
</dbReference>
<keyword evidence="11" id="KW-1185">Reference proteome</keyword>
<dbReference type="AlphaFoldDB" id="A0A0J1CUD2"/>
<evidence type="ECO:0000256" key="5">
    <source>
        <dbReference type="ARBA" id="ARBA00023163"/>
    </source>
</evidence>
<evidence type="ECO:0000313" key="10">
    <source>
        <dbReference type="EMBL" id="KLU24212.1"/>
    </source>
</evidence>
<keyword evidence="4 7" id="KW-0238">DNA-binding</keyword>
<feature type="domain" description="Response regulatory" evidence="8">
    <location>
        <begin position="7"/>
        <end position="121"/>
    </location>
</feature>
<dbReference type="PROSITE" id="PS51755">
    <property type="entry name" value="OMPR_PHOB"/>
    <property type="match status" value="1"/>
</dbReference>